<sequence length="539" mass="59344">MARKSRVATPAAVGASKVQHLHNRNFKTSPPPSPGLPYLSMEPPDGDMLKGAPFGDAPYIPSRNPSAYSPLHTFELPKGTDKHYGQQYADMYFLRLALLRKAVKQKAEDAWSDFELGQEKASFVERVLDVRQGQLCWIVGTVYMEMALKPNVLDDISKEHWIAAPPPRETYVSSGGQDEMMLEDESGRLRVTGESLNSHYVTGCVLAALGTEQADGTFQVIATQYADLPRQPQRWEREDSALSRAKKPKPKRERAGKLAIISGLEITGVDDDELSLDLLLEYLTGEATGPPTQTEAAQITRLIIAGDSLSHASPILSREDFAIKKSKSKHYGYDASAYNASPAERFDTFLSDLLPTLPITLLPGASDPANVALPQQPLHTALFPKARLYAEPPAKSNETIHGLDTVTNPWDGDIEGYRVLGTGGQTVGDLLKYVDEVESLEVMEMMLRWRCIAPTAPDTLWCYPFQDDDPLLLKDCPHIYFAGCQDTFGKRVIEGPAGQKVLLVSVPKFRTTGLVVLVDLESWEVELVEVGVVQPQPAS</sequence>
<name>A0A9P4GI15_9PLEO</name>
<feature type="domain" description="DNA polymerase delta subunit OB-fold" evidence="5">
    <location>
        <begin position="87"/>
        <end position="220"/>
    </location>
</feature>
<dbReference type="FunFam" id="3.60.21.50:FF:000006">
    <property type="entry name" value="DNA polymerase delta subunit 2, putative"/>
    <property type="match status" value="1"/>
</dbReference>
<evidence type="ECO:0000259" key="4">
    <source>
        <dbReference type="Pfam" id="PF04042"/>
    </source>
</evidence>
<evidence type="ECO:0000313" key="6">
    <source>
        <dbReference type="EMBL" id="KAF1845970.1"/>
    </source>
</evidence>
<dbReference type="InterPro" id="IPR007185">
    <property type="entry name" value="DNA_pol_a/d/e_bsu"/>
</dbReference>
<feature type="region of interest" description="Disordered" evidence="3">
    <location>
        <begin position="1"/>
        <end position="36"/>
    </location>
</feature>
<comment type="caution">
    <text evidence="6">The sequence shown here is derived from an EMBL/GenBank/DDBJ whole genome shotgun (WGS) entry which is preliminary data.</text>
</comment>
<dbReference type="RefSeq" id="XP_040788533.1">
    <property type="nucleotide sequence ID" value="XM_040934959.1"/>
</dbReference>
<organism evidence="6 7">
    <name type="scientific">Cucurbitaria berberidis CBS 394.84</name>
    <dbReference type="NCBI Taxonomy" id="1168544"/>
    <lineage>
        <taxon>Eukaryota</taxon>
        <taxon>Fungi</taxon>
        <taxon>Dikarya</taxon>
        <taxon>Ascomycota</taxon>
        <taxon>Pezizomycotina</taxon>
        <taxon>Dothideomycetes</taxon>
        <taxon>Pleosporomycetidae</taxon>
        <taxon>Pleosporales</taxon>
        <taxon>Pleosporineae</taxon>
        <taxon>Cucurbitariaceae</taxon>
        <taxon>Cucurbitaria</taxon>
    </lineage>
</organism>
<dbReference type="GO" id="GO:0003677">
    <property type="term" value="F:DNA binding"/>
    <property type="evidence" value="ECO:0007669"/>
    <property type="project" value="InterPro"/>
</dbReference>
<gene>
    <name evidence="6" type="ORF">K460DRAFT_377294</name>
</gene>
<keyword evidence="2" id="KW-0235">DNA replication</keyword>
<dbReference type="PANTHER" id="PTHR10416:SF0">
    <property type="entry name" value="DNA POLYMERASE DELTA SUBUNIT 2"/>
    <property type="match status" value="1"/>
</dbReference>
<protein>
    <submittedName>
        <fullName evidence="6">DNA polymeras-like protein subunit delta-2</fullName>
    </submittedName>
</protein>
<dbReference type="EMBL" id="ML976616">
    <property type="protein sequence ID" value="KAF1845970.1"/>
    <property type="molecule type" value="Genomic_DNA"/>
</dbReference>
<evidence type="ECO:0000259" key="5">
    <source>
        <dbReference type="Pfam" id="PF18018"/>
    </source>
</evidence>
<dbReference type="Pfam" id="PF18018">
    <property type="entry name" value="DNA_pol_D_N"/>
    <property type="match status" value="1"/>
</dbReference>
<evidence type="ECO:0000256" key="2">
    <source>
        <dbReference type="ARBA" id="ARBA00022705"/>
    </source>
</evidence>
<dbReference type="PANTHER" id="PTHR10416">
    <property type="entry name" value="DNA POLYMERASE DELTA SUBUNIT 2"/>
    <property type="match status" value="1"/>
</dbReference>
<evidence type="ECO:0000256" key="1">
    <source>
        <dbReference type="ARBA" id="ARBA00006035"/>
    </source>
</evidence>
<dbReference type="Proteomes" id="UP000800039">
    <property type="component" value="Unassembled WGS sequence"/>
</dbReference>
<dbReference type="GO" id="GO:0006271">
    <property type="term" value="P:DNA strand elongation involved in DNA replication"/>
    <property type="evidence" value="ECO:0007669"/>
    <property type="project" value="TreeGrafter"/>
</dbReference>
<evidence type="ECO:0000256" key="3">
    <source>
        <dbReference type="SAM" id="MobiDB-lite"/>
    </source>
</evidence>
<evidence type="ECO:0000313" key="7">
    <source>
        <dbReference type="Proteomes" id="UP000800039"/>
    </source>
</evidence>
<dbReference type="OrthoDB" id="3763at2759"/>
<reference evidence="6" key="1">
    <citation type="submission" date="2020-01" db="EMBL/GenBank/DDBJ databases">
        <authorList>
            <consortium name="DOE Joint Genome Institute"/>
            <person name="Haridas S."/>
            <person name="Albert R."/>
            <person name="Binder M."/>
            <person name="Bloem J."/>
            <person name="Labutti K."/>
            <person name="Salamov A."/>
            <person name="Andreopoulos B."/>
            <person name="Baker S.E."/>
            <person name="Barry K."/>
            <person name="Bills G."/>
            <person name="Bluhm B.H."/>
            <person name="Cannon C."/>
            <person name="Castanera R."/>
            <person name="Culley D.E."/>
            <person name="Daum C."/>
            <person name="Ezra D."/>
            <person name="Gonzalez J.B."/>
            <person name="Henrissat B."/>
            <person name="Kuo A."/>
            <person name="Liang C."/>
            <person name="Lipzen A."/>
            <person name="Lutzoni F."/>
            <person name="Magnuson J."/>
            <person name="Mondo S."/>
            <person name="Nolan M."/>
            <person name="Ohm R."/>
            <person name="Pangilinan J."/>
            <person name="Park H.-J."/>
            <person name="Ramirez L."/>
            <person name="Alfaro M."/>
            <person name="Sun H."/>
            <person name="Tritt A."/>
            <person name="Yoshinaga Y."/>
            <person name="Zwiers L.-H."/>
            <person name="Turgeon B.G."/>
            <person name="Goodwin S.B."/>
            <person name="Spatafora J.W."/>
            <person name="Crous P.W."/>
            <person name="Grigoriev I.V."/>
        </authorList>
    </citation>
    <scope>NUCLEOTIDE SEQUENCE</scope>
    <source>
        <strain evidence="6">CBS 394.84</strain>
    </source>
</reference>
<dbReference type="Pfam" id="PF04042">
    <property type="entry name" value="DNA_pol_E_B"/>
    <property type="match status" value="1"/>
</dbReference>
<accession>A0A9P4GI15</accession>
<dbReference type="InterPro" id="IPR040663">
    <property type="entry name" value="DNA_pol_D_N"/>
</dbReference>
<comment type="similarity">
    <text evidence="1">Belongs to the DNA polymerase delta/II small subunit family.</text>
</comment>
<keyword evidence="7" id="KW-1185">Reference proteome</keyword>
<dbReference type="GO" id="GO:0043625">
    <property type="term" value="C:delta DNA polymerase complex"/>
    <property type="evidence" value="ECO:0007669"/>
    <property type="project" value="TreeGrafter"/>
</dbReference>
<dbReference type="AlphaFoldDB" id="A0A9P4GI15"/>
<feature type="domain" description="DNA polymerase alpha/delta/epsilon subunit B" evidence="4">
    <location>
        <begin position="259"/>
        <end position="490"/>
    </location>
</feature>
<dbReference type="InterPro" id="IPR024826">
    <property type="entry name" value="DNA_pol_delta/II_ssu"/>
</dbReference>
<dbReference type="GeneID" id="63852210"/>
<dbReference type="Gene3D" id="3.60.21.50">
    <property type="match status" value="1"/>
</dbReference>
<proteinExistence type="inferred from homology"/>